<sequence length="91" mass="10777">MKILSKKKYNKLIEDFEELQKKVEELKRINESIGKKLEDNKTGCRLNKGSQFCFDCKNSYRYRTYMGMGEVEQCGCLLDVSCENFERKESE</sequence>
<keyword evidence="1" id="KW-0175">Coiled coil</keyword>
<organism evidence="2">
    <name type="scientific">virus sp. ctRTq15</name>
    <dbReference type="NCBI Taxonomy" id="2828253"/>
    <lineage>
        <taxon>Viruses</taxon>
    </lineage>
</organism>
<dbReference type="EMBL" id="BK059084">
    <property type="protein sequence ID" value="DAE28343.1"/>
    <property type="molecule type" value="Genomic_DNA"/>
</dbReference>
<feature type="coiled-coil region" evidence="1">
    <location>
        <begin position="6"/>
        <end position="36"/>
    </location>
</feature>
<accession>A0A8S5RAI0</accession>
<evidence type="ECO:0000256" key="1">
    <source>
        <dbReference type="SAM" id="Coils"/>
    </source>
</evidence>
<evidence type="ECO:0000313" key="2">
    <source>
        <dbReference type="EMBL" id="DAE28343.1"/>
    </source>
</evidence>
<name>A0A8S5RAI0_9VIRU</name>
<proteinExistence type="predicted"/>
<protein>
    <submittedName>
        <fullName evidence="2">Uncharacterized protein</fullName>
    </submittedName>
</protein>
<reference evidence="2" key="1">
    <citation type="journal article" date="2021" name="Proc. Natl. Acad. Sci. U.S.A.">
        <title>A Catalog of Tens of Thousands of Viruses from Human Metagenomes Reveals Hidden Associations with Chronic Diseases.</title>
        <authorList>
            <person name="Tisza M.J."/>
            <person name="Buck C.B."/>
        </authorList>
    </citation>
    <scope>NUCLEOTIDE SEQUENCE</scope>
    <source>
        <strain evidence="2">CtRTq15</strain>
    </source>
</reference>